<name>A0A2K0AWD2_STAHA</name>
<dbReference type="GO" id="GO:1990189">
    <property type="term" value="F:protein N-terminal-serine acetyltransferase activity"/>
    <property type="evidence" value="ECO:0007669"/>
    <property type="project" value="TreeGrafter"/>
</dbReference>
<dbReference type="EMBL" id="LORN02000014">
    <property type="protein sequence ID" value="PNN29345.1"/>
    <property type="molecule type" value="Genomic_DNA"/>
</dbReference>
<dbReference type="PANTHER" id="PTHR43441:SF2">
    <property type="entry name" value="FAMILY ACETYLTRANSFERASE, PUTATIVE (AFU_ORTHOLOGUE AFUA_7G00850)-RELATED"/>
    <property type="match status" value="1"/>
</dbReference>
<dbReference type="Proteomes" id="UP000053523">
    <property type="component" value="Unassembled WGS sequence"/>
</dbReference>
<protein>
    <submittedName>
        <fullName evidence="2">N-acetyltransferase</fullName>
    </submittedName>
</protein>
<dbReference type="Pfam" id="PF13302">
    <property type="entry name" value="Acetyltransf_3"/>
    <property type="match status" value="1"/>
</dbReference>
<keyword evidence="2" id="KW-0808">Transferase</keyword>
<evidence type="ECO:0000259" key="1">
    <source>
        <dbReference type="Pfam" id="PF13302"/>
    </source>
</evidence>
<dbReference type="PANTHER" id="PTHR43441">
    <property type="entry name" value="RIBOSOMAL-PROTEIN-SERINE ACETYLTRANSFERASE"/>
    <property type="match status" value="1"/>
</dbReference>
<comment type="caution">
    <text evidence="2">The sequence shown here is derived from an EMBL/GenBank/DDBJ whole genome shotgun (WGS) entry which is preliminary data.</text>
</comment>
<accession>A0A2K0AWD2</accession>
<evidence type="ECO:0000313" key="3">
    <source>
        <dbReference type="Proteomes" id="UP000053523"/>
    </source>
</evidence>
<evidence type="ECO:0000313" key="2">
    <source>
        <dbReference type="EMBL" id="PNN29345.1"/>
    </source>
</evidence>
<organism evidence="2 3">
    <name type="scientific">Staphylococcus haemolyticus</name>
    <dbReference type="NCBI Taxonomy" id="1283"/>
    <lineage>
        <taxon>Bacteria</taxon>
        <taxon>Bacillati</taxon>
        <taxon>Bacillota</taxon>
        <taxon>Bacilli</taxon>
        <taxon>Bacillales</taxon>
        <taxon>Staphylococcaceae</taxon>
        <taxon>Staphylococcus</taxon>
    </lineage>
</organism>
<dbReference type="AlphaFoldDB" id="A0A2K0AWD2"/>
<dbReference type="RefSeq" id="WP_037551714.1">
    <property type="nucleotide sequence ID" value="NZ_CAJCFZ010000011.1"/>
</dbReference>
<dbReference type="SUPFAM" id="SSF55729">
    <property type="entry name" value="Acyl-CoA N-acyltransferases (Nat)"/>
    <property type="match status" value="1"/>
</dbReference>
<sequence length="230" mass="27121">MRVNEFKQPIGEALDDFVTPSFPDAQTLEGSYGRLTKLSIEHINDLYDVLCDVESRRIWTYLYEGPFDSKTEFEQYIKQLIDSKDKYFFTILDNVQQKPLGILALMRINPEQGSIEVGNIIYSKTLKKTRVATETQYLLAKYVFETLGYRRYEWKCDNLNAPSKRAAQRFGFTYEGLFRQSNICKGRNRDTAWFSMLDSEWPDVKARFEHWLKPSNFDQEGQQIKHLNDF</sequence>
<gene>
    <name evidence="2" type="ORF">AL503_004375</name>
</gene>
<dbReference type="GO" id="GO:0008999">
    <property type="term" value="F:protein-N-terminal-alanine acetyltransferase activity"/>
    <property type="evidence" value="ECO:0007669"/>
    <property type="project" value="TreeGrafter"/>
</dbReference>
<dbReference type="Gene3D" id="3.40.630.30">
    <property type="match status" value="1"/>
</dbReference>
<dbReference type="FunFam" id="3.40.630.30:FF:000047">
    <property type="entry name" value="Acetyltransferase, GNAT family"/>
    <property type="match status" value="1"/>
</dbReference>
<reference evidence="2 3" key="1">
    <citation type="submission" date="2017-12" db="EMBL/GenBank/DDBJ databases">
        <title>FDA dAtabase for Regulatory Grade micrObial Sequences (FDA-ARGOS): Supporting development and validation of Infectious Disease Dx tests.</title>
        <authorList>
            <person name="Hoffmann M."/>
            <person name="Allard M."/>
            <person name="Evans P."/>
            <person name="Brown E."/>
            <person name="Tallon L."/>
            <person name="Sadzewicz L."/>
            <person name="Sengamalay N."/>
            <person name="Ott S."/>
            <person name="Godinez A."/>
            <person name="Nagaraj S."/>
            <person name="Vavikolanu K."/>
            <person name="Aluvathingal J."/>
            <person name="Nadendla S."/>
            <person name="Sichtig H."/>
        </authorList>
    </citation>
    <scope>NUCLEOTIDE SEQUENCE [LARGE SCALE GENOMIC DNA]</scope>
    <source>
        <strain evidence="2 3">FDAARGOS_148</strain>
    </source>
</reference>
<dbReference type="InterPro" id="IPR000182">
    <property type="entry name" value="GNAT_dom"/>
</dbReference>
<dbReference type="InterPro" id="IPR051908">
    <property type="entry name" value="Ribosomal_N-acetyltransferase"/>
</dbReference>
<feature type="domain" description="N-acetyltransferase" evidence="1">
    <location>
        <begin position="35"/>
        <end position="173"/>
    </location>
</feature>
<proteinExistence type="predicted"/>
<dbReference type="InterPro" id="IPR016181">
    <property type="entry name" value="Acyl_CoA_acyltransferase"/>
</dbReference>